<keyword evidence="9" id="KW-1185">Reference proteome</keyword>
<dbReference type="RefSeq" id="WP_183322437.1">
    <property type="nucleotide sequence ID" value="NZ_JACHVQ010000004.1"/>
</dbReference>
<feature type="domain" description="Response regulatory" evidence="7">
    <location>
        <begin position="4"/>
        <end position="120"/>
    </location>
</feature>
<evidence type="ECO:0000313" key="8">
    <source>
        <dbReference type="EMBL" id="MBB2893973.1"/>
    </source>
</evidence>
<name>A0A839NCF8_9MICO</name>
<keyword evidence="3 8" id="KW-0238">DNA-binding</keyword>
<dbReference type="SMART" id="SM00448">
    <property type="entry name" value="REC"/>
    <property type="match status" value="1"/>
</dbReference>
<feature type="domain" description="HTH luxR-type" evidence="6">
    <location>
        <begin position="147"/>
        <end position="212"/>
    </location>
</feature>
<dbReference type="PRINTS" id="PR00038">
    <property type="entry name" value="HTHLUXR"/>
</dbReference>
<dbReference type="PANTHER" id="PTHR43214">
    <property type="entry name" value="TWO-COMPONENT RESPONSE REGULATOR"/>
    <property type="match status" value="1"/>
</dbReference>
<evidence type="ECO:0000256" key="5">
    <source>
        <dbReference type="PROSITE-ProRule" id="PRU00169"/>
    </source>
</evidence>
<evidence type="ECO:0000256" key="4">
    <source>
        <dbReference type="ARBA" id="ARBA00023163"/>
    </source>
</evidence>
<keyword evidence="1 5" id="KW-0597">Phosphoprotein</keyword>
<dbReference type="Pfam" id="PF00072">
    <property type="entry name" value="Response_reg"/>
    <property type="match status" value="1"/>
</dbReference>
<accession>A0A839NCF8</accession>
<dbReference type="SUPFAM" id="SSF52172">
    <property type="entry name" value="CheY-like"/>
    <property type="match status" value="1"/>
</dbReference>
<dbReference type="SMART" id="SM00421">
    <property type="entry name" value="HTH_LUXR"/>
    <property type="match status" value="1"/>
</dbReference>
<feature type="modified residue" description="4-aspartylphosphate" evidence="5">
    <location>
        <position position="55"/>
    </location>
</feature>
<dbReference type="GO" id="GO:0006355">
    <property type="term" value="P:regulation of DNA-templated transcription"/>
    <property type="evidence" value="ECO:0007669"/>
    <property type="project" value="InterPro"/>
</dbReference>
<evidence type="ECO:0000259" key="6">
    <source>
        <dbReference type="PROSITE" id="PS50043"/>
    </source>
</evidence>
<evidence type="ECO:0000256" key="3">
    <source>
        <dbReference type="ARBA" id="ARBA00023125"/>
    </source>
</evidence>
<dbReference type="InterPro" id="IPR039420">
    <property type="entry name" value="WalR-like"/>
</dbReference>
<dbReference type="Gene3D" id="3.40.50.2300">
    <property type="match status" value="1"/>
</dbReference>
<reference evidence="8 9" key="1">
    <citation type="submission" date="2020-08" db="EMBL/GenBank/DDBJ databases">
        <title>Sequencing the genomes of 1000 actinobacteria strains.</title>
        <authorList>
            <person name="Klenk H.-P."/>
        </authorList>
    </citation>
    <scope>NUCLEOTIDE SEQUENCE [LARGE SCALE GENOMIC DNA]</scope>
    <source>
        <strain evidence="8 9">DSM 105369</strain>
    </source>
</reference>
<dbReference type="CDD" id="cd17535">
    <property type="entry name" value="REC_NarL-like"/>
    <property type="match status" value="1"/>
</dbReference>
<keyword evidence="4" id="KW-0804">Transcription</keyword>
<dbReference type="GO" id="GO:0000160">
    <property type="term" value="P:phosphorelay signal transduction system"/>
    <property type="evidence" value="ECO:0007669"/>
    <property type="project" value="InterPro"/>
</dbReference>
<dbReference type="PANTHER" id="PTHR43214:SF24">
    <property type="entry name" value="TRANSCRIPTIONAL REGULATORY PROTEIN NARL-RELATED"/>
    <property type="match status" value="1"/>
</dbReference>
<evidence type="ECO:0000256" key="2">
    <source>
        <dbReference type="ARBA" id="ARBA00023015"/>
    </source>
</evidence>
<dbReference type="Pfam" id="PF00196">
    <property type="entry name" value="GerE"/>
    <property type="match status" value="1"/>
</dbReference>
<organism evidence="8 9">
    <name type="scientific">Flexivirga oryzae</name>
    <dbReference type="NCBI Taxonomy" id="1794944"/>
    <lineage>
        <taxon>Bacteria</taxon>
        <taxon>Bacillati</taxon>
        <taxon>Actinomycetota</taxon>
        <taxon>Actinomycetes</taxon>
        <taxon>Micrococcales</taxon>
        <taxon>Dermacoccaceae</taxon>
        <taxon>Flexivirga</taxon>
    </lineage>
</organism>
<dbReference type="Proteomes" id="UP000559182">
    <property type="component" value="Unassembled WGS sequence"/>
</dbReference>
<comment type="caution">
    <text evidence="8">The sequence shown here is derived from an EMBL/GenBank/DDBJ whole genome shotgun (WGS) entry which is preliminary data.</text>
</comment>
<dbReference type="EMBL" id="JACHVQ010000004">
    <property type="protein sequence ID" value="MBB2893973.1"/>
    <property type="molecule type" value="Genomic_DNA"/>
</dbReference>
<sequence length="216" mass="22588">MTVRVVIADDQTVVREGLRSMLGLLDGIEVVGVAADAESALSLIAQVDPDVLLTDLRMPGMGGVEGIRRLRSGGSRTQAVALTTYDDDATIVDALSAGALGFLNKDADPATIAAALRAAAGGRSLLDAGATGAMLRADRRSAEPPTPYEPPDGLTERELDVLRLVATGLTNQQIARELFVSVSTVKTHVNHLLAKTGCTGRAALVRYAYEHGLTGR</sequence>
<dbReference type="PROSITE" id="PS00622">
    <property type="entry name" value="HTH_LUXR_1"/>
    <property type="match status" value="1"/>
</dbReference>
<dbReference type="InterPro" id="IPR058245">
    <property type="entry name" value="NreC/VraR/RcsB-like_REC"/>
</dbReference>
<evidence type="ECO:0000313" key="9">
    <source>
        <dbReference type="Proteomes" id="UP000559182"/>
    </source>
</evidence>
<dbReference type="PROSITE" id="PS50043">
    <property type="entry name" value="HTH_LUXR_2"/>
    <property type="match status" value="1"/>
</dbReference>
<gene>
    <name evidence="8" type="ORF">FHU39_004009</name>
</gene>
<dbReference type="AlphaFoldDB" id="A0A839NCF8"/>
<dbReference type="PROSITE" id="PS50110">
    <property type="entry name" value="RESPONSE_REGULATORY"/>
    <property type="match status" value="1"/>
</dbReference>
<proteinExistence type="predicted"/>
<keyword evidence="2" id="KW-0805">Transcription regulation</keyword>
<protein>
    <submittedName>
        <fullName evidence="8">DNA-binding NarL/FixJ family response regulator</fullName>
    </submittedName>
</protein>
<dbReference type="InterPro" id="IPR000792">
    <property type="entry name" value="Tscrpt_reg_LuxR_C"/>
</dbReference>
<dbReference type="InterPro" id="IPR001789">
    <property type="entry name" value="Sig_transdc_resp-reg_receiver"/>
</dbReference>
<evidence type="ECO:0000259" key="7">
    <source>
        <dbReference type="PROSITE" id="PS50110"/>
    </source>
</evidence>
<dbReference type="CDD" id="cd06170">
    <property type="entry name" value="LuxR_C_like"/>
    <property type="match status" value="1"/>
</dbReference>
<dbReference type="GO" id="GO:0003677">
    <property type="term" value="F:DNA binding"/>
    <property type="evidence" value="ECO:0007669"/>
    <property type="project" value="UniProtKB-KW"/>
</dbReference>
<dbReference type="InterPro" id="IPR011006">
    <property type="entry name" value="CheY-like_superfamily"/>
</dbReference>
<evidence type="ECO:0000256" key="1">
    <source>
        <dbReference type="ARBA" id="ARBA00022553"/>
    </source>
</evidence>